<dbReference type="AlphaFoldDB" id="A0A817Z1A2"/>
<dbReference type="GO" id="GO:0004691">
    <property type="term" value="F:cAMP-dependent protein kinase activity"/>
    <property type="evidence" value="ECO:0007669"/>
    <property type="project" value="TreeGrafter"/>
</dbReference>
<evidence type="ECO:0000313" key="10">
    <source>
        <dbReference type="EMBL" id="CAF4688720.1"/>
    </source>
</evidence>
<evidence type="ECO:0000313" key="8">
    <source>
        <dbReference type="EMBL" id="CAF3387375.1"/>
    </source>
</evidence>
<dbReference type="EMBL" id="CAJOBS010001106">
    <property type="protein sequence ID" value="CAF4688720.1"/>
    <property type="molecule type" value="Genomic_DNA"/>
</dbReference>
<dbReference type="Gene3D" id="3.30.200.20">
    <property type="entry name" value="Phosphorylase Kinase, domain 1"/>
    <property type="match status" value="1"/>
</dbReference>
<dbReference type="InterPro" id="IPR000719">
    <property type="entry name" value="Prot_kinase_dom"/>
</dbReference>
<organism evidence="7 11">
    <name type="scientific">Rotaria socialis</name>
    <dbReference type="NCBI Taxonomy" id="392032"/>
    <lineage>
        <taxon>Eukaryota</taxon>
        <taxon>Metazoa</taxon>
        <taxon>Spiralia</taxon>
        <taxon>Gnathifera</taxon>
        <taxon>Rotifera</taxon>
        <taxon>Eurotatoria</taxon>
        <taxon>Bdelloidea</taxon>
        <taxon>Philodinida</taxon>
        <taxon>Philodinidae</taxon>
        <taxon>Rotaria</taxon>
    </lineage>
</organism>
<evidence type="ECO:0000256" key="4">
    <source>
        <dbReference type="ARBA" id="ARBA00022777"/>
    </source>
</evidence>
<protein>
    <recommendedName>
        <fullName evidence="6">Protein kinase domain-containing protein</fullName>
    </recommendedName>
</protein>
<evidence type="ECO:0000313" key="11">
    <source>
        <dbReference type="Proteomes" id="UP000663869"/>
    </source>
</evidence>
<dbReference type="GO" id="GO:0005524">
    <property type="term" value="F:ATP binding"/>
    <property type="evidence" value="ECO:0007669"/>
    <property type="project" value="UniProtKB-KW"/>
</dbReference>
<accession>A0A817Z1A2</accession>
<sequence>MLLWSQILIMEKISSLRTPSFIDSQRQNRRRRYSISSPNLFESRGGTIIQQFDNIINRSSRAKLSKTKSALSISNLGFESTNSDLEKYDILTKLNIGAFGASYLIRDSNDGQMYILKRIDYNLPEKFREHLFNERYLLSVLKSNYILSLISSYIDIEHNCFSMKFEYTNGITLLHLLRQVRWFEESAVAFYSAQIVVAFEYLHELNIIYRNLKLETILLTHNGYIKLFDFAFAKLLSSQSTYTYSIVGVPDIIPPEMLLARPYSFSVDWWQLGIAMFEMLTSRTPFFSPSMFETHKNVIENRRYEFPSHISSLARCTCMMLLQPNIKKRLGCSSTGQGAKEVKQNVWFKNHVNWAAIIEGAHPPPYRINNVERNSNKTTSLLNTIESKWLDEYDQAVRSLMDVSVSDDETNLLKIF</sequence>
<dbReference type="InterPro" id="IPR045270">
    <property type="entry name" value="STKc_AGC"/>
</dbReference>
<dbReference type="PANTHER" id="PTHR24353">
    <property type="entry name" value="CYCLIC NUCLEOTIDE-DEPENDENT PROTEIN KINASE"/>
    <property type="match status" value="1"/>
</dbReference>
<evidence type="ECO:0000256" key="1">
    <source>
        <dbReference type="ARBA" id="ARBA00022527"/>
    </source>
</evidence>
<evidence type="ECO:0000313" key="7">
    <source>
        <dbReference type="EMBL" id="CAF3387251.1"/>
    </source>
</evidence>
<dbReference type="Proteomes" id="UP000663869">
    <property type="component" value="Unassembled WGS sequence"/>
</dbReference>
<dbReference type="GO" id="GO:0005952">
    <property type="term" value="C:cAMP-dependent protein kinase complex"/>
    <property type="evidence" value="ECO:0007669"/>
    <property type="project" value="TreeGrafter"/>
</dbReference>
<reference evidence="7" key="1">
    <citation type="submission" date="2021-02" db="EMBL/GenBank/DDBJ databases">
        <authorList>
            <person name="Nowell W R."/>
        </authorList>
    </citation>
    <scope>NUCLEOTIDE SEQUENCE</scope>
</reference>
<dbReference type="PANTHER" id="PTHR24353:SF139">
    <property type="match status" value="1"/>
</dbReference>
<keyword evidence="3" id="KW-0547">Nucleotide-binding</keyword>
<dbReference type="Pfam" id="PF00069">
    <property type="entry name" value="Pkinase"/>
    <property type="match status" value="1"/>
</dbReference>
<evidence type="ECO:0000259" key="6">
    <source>
        <dbReference type="PROSITE" id="PS50011"/>
    </source>
</evidence>
<comment type="caution">
    <text evidence="7">The sequence shown here is derived from an EMBL/GenBank/DDBJ whole genome shotgun (WGS) entry which is preliminary data.</text>
</comment>
<dbReference type="EMBL" id="CAJOBQ010000513">
    <property type="protein sequence ID" value="CAF4371609.1"/>
    <property type="molecule type" value="Genomic_DNA"/>
</dbReference>
<keyword evidence="5" id="KW-0067">ATP-binding</keyword>
<evidence type="ECO:0000256" key="3">
    <source>
        <dbReference type="ARBA" id="ARBA00022741"/>
    </source>
</evidence>
<proteinExistence type="predicted"/>
<dbReference type="Proteomes" id="UP000663865">
    <property type="component" value="Unassembled WGS sequence"/>
</dbReference>
<gene>
    <name evidence="7" type="ORF">FME351_LOCUS7811</name>
    <name evidence="8" type="ORF">KIK155_LOCUS6868</name>
    <name evidence="10" type="ORF">TOA249_LOCUS16320</name>
    <name evidence="9" type="ORF">TSG867_LOCUS10929</name>
</gene>
<dbReference type="InterPro" id="IPR011009">
    <property type="entry name" value="Kinase-like_dom_sf"/>
</dbReference>
<keyword evidence="1" id="KW-0723">Serine/threonine-protein kinase</keyword>
<name>A0A817Z1A2_9BILA</name>
<dbReference type="EMBL" id="CAJNYU010000740">
    <property type="protein sequence ID" value="CAF3387251.1"/>
    <property type="molecule type" value="Genomic_DNA"/>
</dbReference>
<dbReference type="CDD" id="cd05123">
    <property type="entry name" value="STKc_AGC"/>
    <property type="match status" value="1"/>
</dbReference>
<dbReference type="EMBL" id="CAJNYV010000844">
    <property type="protein sequence ID" value="CAF3387375.1"/>
    <property type="molecule type" value="Genomic_DNA"/>
</dbReference>
<keyword evidence="2" id="KW-0808">Transferase</keyword>
<evidence type="ECO:0000256" key="5">
    <source>
        <dbReference type="ARBA" id="ARBA00022840"/>
    </source>
</evidence>
<evidence type="ECO:0000256" key="2">
    <source>
        <dbReference type="ARBA" id="ARBA00022679"/>
    </source>
</evidence>
<dbReference type="Proteomes" id="UP000663838">
    <property type="component" value="Unassembled WGS sequence"/>
</dbReference>
<dbReference type="SUPFAM" id="SSF56112">
    <property type="entry name" value="Protein kinase-like (PK-like)"/>
    <property type="match status" value="1"/>
</dbReference>
<keyword evidence="4" id="KW-0418">Kinase</keyword>
<dbReference type="PROSITE" id="PS50011">
    <property type="entry name" value="PROTEIN_KINASE_DOM"/>
    <property type="match status" value="1"/>
</dbReference>
<dbReference type="Gene3D" id="1.10.510.10">
    <property type="entry name" value="Transferase(Phosphotransferase) domain 1"/>
    <property type="match status" value="1"/>
</dbReference>
<evidence type="ECO:0000313" key="9">
    <source>
        <dbReference type="EMBL" id="CAF4371609.1"/>
    </source>
</evidence>
<feature type="domain" description="Protein kinase" evidence="6">
    <location>
        <begin position="88"/>
        <end position="348"/>
    </location>
</feature>
<dbReference type="Proteomes" id="UP000663862">
    <property type="component" value="Unassembled WGS sequence"/>
</dbReference>